<protein>
    <submittedName>
        <fullName evidence="2">Uncharacterized protein</fullName>
    </submittedName>
</protein>
<feature type="region of interest" description="Disordered" evidence="1">
    <location>
        <begin position="82"/>
        <end position="101"/>
    </location>
</feature>
<feature type="compositionally biased region" description="Polar residues" evidence="1">
    <location>
        <begin position="1"/>
        <end position="12"/>
    </location>
</feature>
<accession>A0A7S1J602</accession>
<evidence type="ECO:0000313" key="2">
    <source>
        <dbReference type="EMBL" id="CAD9032948.1"/>
    </source>
</evidence>
<feature type="compositionally biased region" description="Gly residues" evidence="1">
    <location>
        <begin position="164"/>
        <end position="173"/>
    </location>
</feature>
<proteinExistence type="predicted"/>
<evidence type="ECO:0000256" key="1">
    <source>
        <dbReference type="SAM" id="MobiDB-lite"/>
    </source>
</evidence>
<feature type="region of interest" description="Disordered" evidence="1">
    <location>
        <begin position="150"/>
        <end position="173"/>
    </location>
</feature>
<reference evidence="2" key="1">
    <citation type="submission" date="2021-01" db="EMBL/GenBank/DDBJ databases">
        <authorList>
            <person name="Corre E."/>
            <person name="Pelletier E."/>
            <person name="Niang G."/>
            <person name="Scheremetjew M."/>
            <person name="Finn R."/>
            <person name="Kale V."/>
            <person name="Holt S."/>
            <person name="Cochrane G."/>
            <person name="Meng A."/>
            <person name="Brown T."/>
            <person name="Cohen L."/>
        </authorList>
    </citation>
    <scope>NUCLEOTIDE SEQUENCE</scope>
    <source>
        <strain evidence="2">NIES-381</strain>
    </source>
</reference>
<organism evidence="2">
    <name type="scientific">Eutreptiella gymnastica</name>
    <dbReference type="NCBI Taxonomy" id="73025"/>
    <lineage>
        <taxon>Eukaryota</taxon>
        <taxon>Discoba</taxon>
        <taxon>Euglenozoa</taxon>
        <taxon>Euglenida</taxon>
        <taxon>Spirocuta</taxon>
        <taxon>Euglenophyceae</taxon>
        <taxon>Eutreptiales</taxon>
        <taxon>Eutreptiaceae</taxon>
        <taxon>Eutreptiella</taxon>
    </lineage>
</organism>
<sequence length="173" mass="17445">MSTLTGTPQTANRRAGRPAVQRPGLQHGKFPFSLGLPTALRDGPGHRPTAVVCRPTAVAPSFVSVSVRALASPQVTHAREFPPLQSGTTLMPAGARDRAPGCDGSRTGFLGPARGSAGLEGQIVHLAATTALLTIGCRGDACSLECPVPPHQSNPSNPRIVFSAGGGAGVGGG</sequence>
<dbReference type="EMBL" id="HBGA01118629">
    <property type="protein sequence ID" value="CAD9032948.1"/>
    <property type="molecule type" value="Transcribed_RNA"/>
</dbReference>
<feature type="region of interest" description="Disordered" evidence="1">
    <location>
        <begin position="1"/>
        <end position="28"/>
    </location>
</feature>
<dbReference type="AlphaFoldDB" id="A0A7S1J602"/>
<gene>
    <name evidence="2" type="ORF">EGYM00392_LOCUS44092</name>
</gene>
<name>A0A7S1J602_9EUGL</name>